<keyword evidence="2" id="KW-1185">Reference proteome</keyword>
<proteinExistence type="predicted"/>
<accession>A0A4R7SQX9</accession>
<protein>
    <submittedName>
        <fullName evidence="1">Putative addiction module component (TIGR02574 family)</fullName>
    </submittedName>
</protein>
<name>A0A4R7SQX9_9BACT</name>
<gene>
    <name evidence="1" type="ORF">EI77_00960</name>
</gene>
<comment type="caution">
    <text evidence="1">The sequence shown here is derived from an EMBL/GenBank/DDBJ whole genome shotgun (WGS) entry which is preliminary data.</text>
</comment>
<sequence length="76" mass="8796">MLMTLADFPQVRALPVREKLLIVDEIWASMAGAEAELEITDAEKYELNERWARFESDPSRALTLEEFQSRVNAKRV</sequence>
<dbReference type="Proteomes" id="UP000295662">
    <property type="component" value="Unassembled WGS sequence"/>
</dbReference>
<evidence type="ECO:0000313" key="1">
    <source>
        <dbReference type="EMBL" id="TDU81650.1"/>
    </source>
</evidence>
<dbReference type="AlphaFoldDB" id="A0A4R7SQX9"/>
<dbReference type="Pfam" id="PF09720">
    <property type="entry name" value="Unstab_antitox"/>
    <property type="match status" value="1"/>
</dbReference>
<dbReference type="EMBL" id="SOCA01000001">
    <property type="protein sequence ID" value="TDU81650.1"/>
    <property type="molecule type" value="Genomic_DNA"/>
</dbReference>
<organism evidence="1 2">
    <name type="scientific">Prosthecobacter fusiformis</name>
    <dbReference type="NCBI Taxonomy" id="48464"/>
    <lineage>
        <taxon>Bacteria</taxon>
        <taxon>Pseudomonadati</taxon>
        <taxon>Verrucomicrobiota</taxon>
        <taxon>Verrucomicrobiia</taxon>
        <taxon>Verrucomicrobiales</taxon>
        <taxon>Verrucomicrobiaceae</taxon>
        <taxon>Prosthecobacter</taxon>
    </lineage>
</organism>
<dbReference type="InterPro" id="IPR013406">
    <property type="entry name" value="CHP02574_addiction_mod"/>
</dbReference>
<dbReference type="OrthoDB" id="8909055at2"/>
<evidence type="ECO:0000313" key="2">
    <source>
        <dbReference type="Proteomes" id="UP000295662"/>
    </source>
</evidence>
<dbReference type="NCBIfam" id="TIGR02574">
    <property type="entry name" value="stabl_TIGR02574"/>
    <property type="match status" value="1"/>
</dbReference>
<reference evidence="1 2" key="1">
    <citation type="submission" date="2019-03" db="EMBL/GenBank/DDBJ databases">
        <title>Genomic Encyclopedia of Archaeal and Bacterial Type Strains, Phase II (KMG-II): from individual species to whole genera.</title>
        <authorList>
            <person name="Goeker M."/>
        </authorList>
    </citation>
    <scope>NUCLEOTIDE SEQUENCE [LARGE SCALE GENOMIC DNA]</scope>
    <source>
        <strain evidence="1 2">ATCC 25309</strain>
    </source>
</reference>